<keyword evidence="2 6" id="KW-0560">Oxidoreductase</keyword>
<dbReference type="InterPro" id="IPR016162">
    <property type="entry name" value="Ald_DH_N"/>
</dbReference>
<dbReference type="InterPro" id="IPR029510">
    <property type="entry name" value="Ald_DH_CS_GLU"/>
</dbReference>
<feature type="domain" description="Aldehyde dehydrogenase" evidence="7">
    <location>
        <begin position="17"/>
        <end position="475"/>
    </location>
</feature>
<dbReference type="GO" id="GO:0004029">
    <property type="term" value="F:aldehyde dehydrogenase (NAD+) activity"/>
    <property type="evidence" value="ECO:0007669"/>
    <property type="project" value="UniProtKB-EC"/>
</dbReference>
<evidence type="ECO:0000313" key="8">
    <source>
        <dbReference type="EMBL" id="KAK4545981.1"/>
    </source>
</evidence>
<dbReference type="FunFam" id="3.40.605.10:FF:000007">
    <property type="entry name" value="NAD/NADP-dependent betaine aldehyde dehydrogenase"/>
    <property type="match status" value="1"/>
</dbReference>
<reference evidence="8 9" key="1">
    <citation type="submission" date="2021-11" db="EMBL/GenBank/DDBJ databases">
        <title>Black yeast isolated from Biological Soil Crust.</title>
        <authorList>
            <person name="Kurbessoian T."/>
        </authorList>
    </citation>
    <scope>NUCLEOTIDE SEQUENCE [LARGE SCALE GENOMIC DNA]</scope>
    <source>
        <strain evidence="8 9">CCFEE 5522</strain>
    </source>
</reference>
<sequence length="508" mass="55350">MSFDFPELSTYQWSCADDTKRFTVHNPATGKPLTTIQAGDAHTVDQAVQASQTAFTNRWRPLAPRERSTYLLRCADELEKHADELATLLCLENGKPKQDARLFDINFLVGVFRFFGSLCDKLPSEFYDRGAMYCTVFYEPYGVCCGILPFNWPPIHTGGKLAPALAAGNTMVLKPGEQAPLTMIRIVEILQTVLPQDVVQFVPGLGAEVPQALVTHPLVKMVSFTGSTAAGAAVAKSASASITPVVLELGGKNAFIVFEDADFDLAVRDALDGAFFNKGEACTATSRLLIHESLYDNFVTKLAAAVKRIRAGNGLDPQTHVGPQVSQAQQQRVNDYIALGAHEGARIAAQAQLPSDPACHAGFFAPATLLADVNEHMRIFREEIFGPVVTATPFRDFADAIRLANSSDYGLTAAVYTRDTLQANRAVRALDSGMVWVNNYNRNMLGTPFGGRKHSGYGREHSIETLREWCCPKTVHHPSGLGEIPKWRGIRDIFGESGCDVLGEAKGE</sequence>
<keyword evidence="9" id="KW-1185">Reference proteome</keyword>
<dbReference type="InterPro" id="IPR016163">
    <property type="entry name" value="Ald_DH_C"/>
</dbReference>
<comment type="catalytic activity">
    <reaction evidence="4">
        <text>an aldehyde + NAD(+) + H2O = a carboxylate + NADH + 2 H(+)</text>
        <dbReference type="Rhea" id="RHEA:16185"/>
        <dbReference type="ChEBI" id="CHEBI:15377"/>
        <dbReference type="ChEBI" id="CHEBI:15378"/>
        <dbReference type="ChEBI" id="CHEBI:17478"/>
        <dbReference type="ChEBI" id="CHEBI:29067"/>
        <dbReference type="ChEBI" id="CHEBI:57540"/>
        <dbReference type="ChEBI" id="CHEBI:57945"/>
        <dbReference type="EC" id="1.2.1.3"/>
    </reaction>
</comment>
<dbReference type="PROSITE" id="PS00070">
    <property type="entry name" value="ALDEHYDE_DEHYDR_CYS"/>
    <property type="match status" value="1"/>
</dbReference>
<dbReference type="Gene3D" id="3.40.309.10">
    <property type="entry name" value="Aldehyde Dehydrogenase, Chain A, domain 2"/>
    <property type="match status" value="1"/>
</dbReference>
<accession>A0AAV9JKY6</accession>
<dbReference type="CDD" id="cd07078">
    <property type="entry name" value="ALDH"/>
    <property type="match status" value="1"/>
</dbReference>
<feature type="active site" evidence="5">
    <location>
        <position position="248"/>
    </location>
</feature>
<dbReference type="Pfam" id="PF00171">
    <property type="entry name" value="Aldedh"/>
    <property type="match status" value="1"/>
</dbReference>
<evidence type="ECO:0000256" key="1">
    <source>
        <dbReference type="ARBA" id="ARBA00009986"/>
    </source>
</evidence>
<organism evidence="8 9">
    <name type="scientific">Oleoguttula mirabilis</name>
    <dbReference type="NCBI Taxonomy" id="1507867"/>
    <lineage>
        <taxon>Eukaryota</taxon>
        <taxon>Fungi</taxon>
        <taxon>Dikarya</taxon>
        <taxon>Ascomycota</taxon>
        <taxon>Pezizomycotina</taxon>
        <taxon>Dothideomycetes</taxon>
        <taxon>Dothideomycetidae</taxon>
        <taxon>Mycosphaerellales</taxon>
        <taxon>Teratosphaeriaceae</taxon>
        <taxon>Oleoguttula</taxon>
    </lineage>
</organism>
<dbReference type="Proteomes" id="UP001324427">
    <property type="component" value="Unassembled WGS sequence"/>
</dbReference>
<dbReference type="EMBL" id="JAVFHQ010000017">
    <property type="protein sequence ID" value="KAK4545981.1"/>
    <property type="molecule type" value="Genomic_DNA"/>
</dbReference>
<evidence type="ECO:0000313" key="9">
    <source>
        <dbReference type="Proteomes" id="UP001324427"/>
    </source>
</evidence>
<evidence type="ECO:0000256" key="6">
    <source>
        <dbReference type="RuleBase" id="RU003345"/>
    </source>
</evidence>
<evidence type="ECO:0000256" key="4">
    <source>
        <dbReference type="ARBA" id="ARBA00049194"/>
    </source>
</evidence>
<evidence type="ECO:0000256" key="5">
    <source>
        <dbReference type="PROSITE-ProRule" id="PRU10007"/>
    </source>
</evidence>
<dbReference type="InterPro" id="IPR016161">
    <property type="entry name" value="Ald_DH/histidinol_DH"/>
</dbReference>
<evidence type="ECO:0000256" key="2">
    <source>
        <dbReference type="ARBA" id="ARBA00023002"/>
    </source>
</evidence>
<dbReference type="FunFam" id="3.40.309.10:FF:000012">
    <property type="entry name" value="Betaine aldehyde dehydrogenase"/>
    <property type="match status" value="1"/>
</dbReference>
<dbReference type="Gene3D" id="3.40.605.10">
    <property type="entry name" value="Aldehyde Dehydrogenase, Chain A, domain 1"/>
    <property type="match status" value="1"/>
</dbReference>
<proteinExistence type="inferred from homology"/>
<dbReference type="AlphaFoldDB" id="A0AAV9JKY6"/>
<dbReference type="EC" id="1.2.1.3" evidence="3"/>
<evidence type="ECO:0000259" key="7">
    <source>
        <dbReference type="Pfam" id="PF00171"/>
    </source>
</evidence>
<gene>
    <name evidence="8" type="primary">MPL4</name>
    <name evidence="8" type="ORF">LTR36_002545</name>
</gene>
<evidence type="ECO:0000256" key="3">
    <source>
        <dbReference type="ARBA" id="ARBA00024226"/>
    </source>
</evidence>
<comment type="similarity">
    <text evidence="1 6">Belongs to the aldehyde dehydrogenase family.</text>
</comment>
<dbReference type="PANTHER" id="PTHR11699">
    <property type="entry name" value="ALDEHYDE DEHYDROGENASE-RELATED"/>
    <property type="match status" value="1"/>
</dbReference>
<dbReference type="InterPro" id="IPR015590">
    <property type="entry name" value="Aldehyde_DH_dom"/>
</dbReference>
<comment type="caution">
    <text evidence="8">The sequence shown here is derived from an EMBL/GenBank/DDBJ whole genome shotgun (WGS) entry which is preliminary data.</text>
</comment>
<dbReference type="PROSITE" id="PS00687">
    <property type="entry name" value="ALDEHYDE_DEHYDR_GLU"/>
    <property type="match status" value="1"/>
</dbReference>
<dbReference type="InterPro" id="IPR016160">
    <property type="entry name" value="Ald_DH_CS_CYS"/>
</dbReference>
<name>A0AAV9JKY6_9PEZI</name>
<dbReference type="SUPFAM" id="SSF53720">
    <property type="entry name" value="ALDH-like"/>
    <property type="match status" value="1"/>
</dbReference>
<protein>
    <recommendedName>
        <fullName evidence="3">aldehyde dehydrogenase (NAD(+))</fullName>
        <ecNumber evidence="3">1.2.1.3</ecNumber>
    </recommendedName>
</protein>